<accession>A0A2S6CQ14</accession>
<dbReference type="Gene3D" id="3.30.160.250">
    <property type="match status" value="1"/>
</dbReference>
<dbReference type="EMBL" id="PGEM01000169">
    <property type="protein sequence ID" value="PPJ61799.1"/>
    <property type="molecule type" value="Genomic_DNA"/>
</dbReference>
<proteinExistence type="predicted"/>
<evidence type="ECO:0000313" key="1">
    <source>
        <dbReference type="EMBL" id="PPJ61799.1"/>
    </source>
</evidence>
<name>A0A2S6CQ14_9CYAN</name>
<dbReference type="RefSeq" id="WP_104389296.1">
    <property type="nucleotide sequence ID" value="NZ_PGEM01000169.1"/>
</dbReference>
<keyword evidence="2" id="KW-1185">Reference proteome</keyword>
<reference evidence="1 2" key="1">
    <citation type="submission" date="2018-02" db="EMBL/GenBank/DDBJ databases">
        <title>Discovery of a pederin family compound in a non-symbiotic bloom-forming cyanobacterium.</title>
        <authorList>
            <person name="Kust A."/>
            <person name="Mares J."/>
            <person name="Jokela J."/>
            <person name="Urajova P."/>
            <person name="Hajek J."/>
            <person name="Saurav K."/>
            <person name="Voracova K."/>
            <person name="Fewer D.P."/>
            <person name="Haapaniemi E."/>
            <person name="Permi P."/>
            <person name="Rehakova K."/>
            <person name="Sivonen K."/>
            <person name="Hrouzek P."/>
        </authorList>
    </citation>
    <scope>NUCLEOTIDE SEQUENCE [LARGE SCALE GENOMIC DNA]</scope>
    <source>
        <strain evidence="1 2">CHARLIE-1</strain>
    </source>
</reference>
<gene>
    <name evidence="1" type="ORF">CUN59_18950</name>
</gene>
<dbReference type="OrthoDB" id="9805307at2"/>
<evidence type="ECO:0000313" key="2">
    <source>
        <dbReference type="Proteomes" id="UP000239589"/>
    </source>
</evidence>
<sequence>MQENNIKEIIFLVEEDDEGGYIAKAINQSIFTQADSLPELRELIKDAVHCHYPDIQNRPQLIRLHIIRDEIIAS</sequence>
<comment type="caution">
    <text evidence="1">The sequence shown here is derived from an EMBL/GenBank/DDBJ whole genome shotgun (WGS) entry which is preliminary data.</text>
</comment>
<dbReference type="AlphaFoldDB" id="A0A2S6CQ14"/>
<dbReference type="Proteomes" id="UP000239589">
    <property type="component" value="Unassembled WGS sequence"/>
</dbReference>
<protein>
    <submittedName>
        <fullName evidence="1">2-oxoisovalerate dehydrogenase</fullName>
    </submittedName>
</protein>
<organism evidence="1 2">
    <name type="scientific">Cuspidothrix issatschenkoi CHARLIE-1</name>
    <dbReference type="NCBI Taxonomy" id="2052836"/>
    <lineage>
        <taxon>Bacteria</taxon>
        <taxon>Bacillati</taxon>
        <taxon>Cyanobacteriota</taxon>
        <taxon>Cyanophyceae</taxon>
        <taxon>Nostocales</taxon>
        <taxon>Aphanizomenonaceae</taxon>
        <taxon>Cuspidothrix</taxon>
    </lineage>
</organism>